<keyword evidence="1" id="KW-1133">Transmembrane helix</keyword>
<dbReference type="RefSeq" id="WP_196285310.1">
    <property type="nucleotide sequence ID" value="NZ_JADQDP010000001.1"/>
</dbReference>
<evidence type="ECO:0000313" key="2">
    <source>
        <dbReference type="EMBL" id="MBF9140982.1"/>
    </source>
</evidence>
<dbReference type="Proteomes" id="UP000645610">
    <property type="component" value="Unassembled WGS sequence"/>
</dbReference>
<keyword evidence="3" id="KW-1185">Reference proteome</keyword>
<dbReference type="Pfam" id="PF10067">
    <property type="entry name" value="DUF2306"/>
    <property type="match status" value="1"/>
</dbReference>
<gene>
    <name evidence="2" type="ORF">I2I01_05015</name>
</gene>
<sequence length="224" mass="25195">MARKLLLALAALVIAAFAGLMLTKTYPYYTFEKGIFFLTTKSDETNDSPIFRLGFYVHITTSLVVLVLGLLQFLPWLARLGPGLHRGLGKGYVLGILALAAPSGLILAYFANGGLAAQVGFTLQCLVWWLCTWKAYRTARQRQWPLHVDWMLRSFAVTLAALALRGESYVMYYVFETKPIETYLTVVWLSWVGNLIAVEMLLEAGLGRYFLREFMPQLRAKLAA</sequence>
<feature type="transmembrane region" description="Helical" evidence="1">
    <location>
        <begin position="49"/>
        <end position="71"/>
    </location>
</feature>
<name>A0A931FHE4_9BACT</name>
<keyword evidence="1" id="KW-0472">Membrane</keyword>
<dbReference type="InterPro" id="IPR018750">
    <property type="entry name" value="DUF2306_membrane"/>
</dbReference>
<comment type="caution">
    <text evidence="2">The sequence shown here is derived from an EMBL/GenBank/DDBJ whole genome shotgun (WGS) entry which is preliminary data.</text>
</comment>
<keyword evidence="1" id="KW-0812">Transmembrane</keyword>
<feature type="transmembrane region" description="Helical" evidence="1">
    <location>
        <begin position="117"/>
        <end position="136"/>
    </location>
</feature>
<feature type="transmembrane region" description="Helical" evidence="1">
    <location>
        <begin position="186"/>
        <end position="211"/>
    </location>
</feature>
<feature type="transmembrane region" description="Helical" evidence="1">
    <location>
        <begin position="92"/>
        <end position="111"/>
    </location>
</feature>
<feature type="transmembrane region" description="Helical" evidence="1">
    <location>
        <begin position="148"/>
        <end position="166"/>
    </location>
</feature>
<evidence type="ECO:0000256" key="1">
    <source>
        <dbReference type="SAM" id="Phobius"/>
    </source>
</evidence>
<dbReference type="AlphaFoldDB" id="A0A931FHE4"/>
<protein>
    <submittedName>
        <fullName evidence="2">DUF2306 domain-containing protein</fullName>
    </submittedName>
</protein>
<accession>A0A931FHE4</accession>
<evidence type="ECO:0000313" key="3">
    <source>
        <dbReference type="Proteomes" id="UP000645610"/>
    </source>
</evidence>
<organism evidence="2 3">
    <name type="scientific">Hymenobacter properus</name>
    <dbReference type="NCBI Taxonomy" id="2791026"/>
    <lineage>
        <taxon>Bacteria</taxon>
        <taxon>Pseudomonadati</taxon>
        <taxon>Bacteroidota</taxon>
        <taxon>Cytophagia</taxon>
        <taxon>Cytophagales</taxon>
        <taxon>Hymenobacteraceae</taxon>
        <taxon>Hymenobacter</taxon>
    </lineage>
</organism>
<proteinExistence type="predicted"/>
<reference evidence="2 3" key="1">
    <citation type="submission" date="2020-11" db="EMBL/GenBank/DDBJ databases">
        <authorList>
            <person name="Kim M.K."/>
        </authorList>
    </citation>
    <scope>NUCLEOTIDE SEQUENCE [LARGE SCALE GENOMIC DNA]</scope>
    <source>
        <strain evidence="2 3">BT439</strain>
    </source>
</reference>
<dbReference type="EMBL" id="JADQDP010000001">
    <property type="protein sequence ID" value="MBF9140982.1"/>
    <property type="molecule type" value="Genomic_DNA"/>
</dbReference>